<comment type="caution">
    <text evidence="12">The sequence shown here is derived from an EMBL/GenBank/DDBJ whole genome shotgun (WGS) entry which is preliminary data.</text>
</comment>
<feature type="domain" description="Peptidase A1" evidence="11">
    <location>
        <begin position="85"/>
        <end position="442"/>
    </location>
</feature>
<keyword evidence="2 7" id="KW-0645">Protease</keyword>
<evidence type="ECO:0008006" key="14">
    <source>
        <dbReference type="Google" id="ProtNLM"/>
    </source>
</evidence>
<keyword evidence="6" id="KW-0863">Zinc-finger</keyword>
<dbReference type="CDD" id="cd05476">
    <property type="entry name" value="pepsin_A_like_plant"/>
    <property type="match status" value="2"/>
</dbReference>
<evidence type="ECO:0000256" key="1">
    <source>
        <dbReference type="ARBA" id="ARBA00007447"/>
    </source>
</evidence>
<dbReference type="Proteomes" id="UP000823674">
    <property type="component" value="Chromosome A05"/>
</dbReference>
<dbReference type="InterPro" id="IPR032861">
    <property type="entry name" value="TAXi_N"/>
</dbReference>
<feature type="chain" id="PRO_5046418438" description="Peptidase A1 domain-containing protein" evidence="9">
    <location>
        <begin position="22"/>
        <end position="1154"/>
    </location>
</feature>
<feature type="signal peptide" evidence="9">
    <location>
        <begin position="1"/>
        <end position="21"/>
    </location>
</feature>
<dbReference type="InterPro" id="IPR001969">
    <property type="entry name" value="Aspartic_peptidase_AS"/>
</dbReference>
<keyword evidence="6" id="KW-0862">Zinc</keyword>
<dbReference type="Gene3D" id="2.40.70.10">
    <property type="entry name" value="Acid Proteases"/>
    <property type="match status" value="4"/>
</dbReference>
<dbReference type="InterPro" id="IPR001878">
    <property type="entry name" value="Znf_CCHC"/>
</dbReference>
<reference evidence="12 13" key="1">
    <citation type="submission" date="2021-03" db="EMBL/GenBank/DDBJ databases">
        <authorList>
            <person name="King G.J."/>
            <person name="Bancroft I."/>
            <person name="Baten A."/>
            <person name="Bloomfield J."/>
            <person name="Borpatragohain P."/>
            <person name="He Z."/>
            <person name="Irish N."/>
            <person name="Irwin J."/>
            <person name="Liu K."/>
            <person name="Mauleon R.P."/>
            <person name="Moore J."/>
            <person name="Morris R."/>
            <person name="Ostergaard L."/>
            <person name="Wang B."/>
            <person name="Wells R."/>
        </authorList>
    </citation>
    <scope>NUCLEOTIDE SEQUENCE [LARGE SCALE GENOMIC DNA]</scope>
    <source>
        <strain evidence="12">R-o-18</strain>
        <tissue evidence="12">Leaf</tissue>
    </source>
</reference>
<dbReference type="PANTHER" id="PTHR47967:SF8">
    <property type="entry name" value="PEPTIDASE A1 DOMAIN-CONTAINING PROTEIN"/>
    <property type="match status" value="1"/>
</dbReference>
<dbReference type="PROSITE" id="PS51767">
    <property type="entry name" value="PEPTIDASE_A1"/>
    <property type="match status" value="2"/>
</dbReference>
<evidence type="ECO:0000256" key="8">
    <source>
        <dbReference type="SAM" id="MobiDB-lite"/>
    </source>
</evidence>
<evidence type="ECO:0000256" key="7">
    <source>
        <dbReference type="RuleBase" id="RU000454"/>
    </source>
</evidence>
<dbReference type="InterPro" id="IPR033121">
    <property type="entry name" value="PEPTIDASE_A1"/>
</dbReference>
<feature type="compositionally biased region" description="Polar residues" evidence="8">
    <location>
        <begin position="1140"/>
        <end position="1154"/>
    </location>
</feature>
<evidence type="ECO:0000256" key="9">
    <source>
        <dbReference type="SAM" id="SignalP"/>
    </source>
</evidence>
<feature type="domain" description="CCHC-type" evidence="10">
    <location>
        <begin position="1089"/>
        <end position="1103"/>
    </location>
</feature>
<organism evidence="12 13">
    <name type="scientific">Brassica rapa subsp. trilocularis</name>
    <dbReference type="NCBI Taxonomy" id="1813537"/>
    <lineage>
        <taxon>Eukaryota</taxon>
        <taxon>Viridiplantae</taxon>
        <taxon>Streptophyta</taxon>
        <taxon>Embryophyta</taxon>
        <taxon>Tracheophyta</taxon>
        <taxon>Spermatophyta</taxon>
        <taxon>Magnoliopsida</taxon>
        <taxon>eudicotyledons</taxon>
        <taxon>Gunneridae</taxon>
        <taxon>Pentapetalae</taxon>
        <taxon>rosids</taxon>
        <taxon>malvids</taxon>
        <taxon>Brassicales</taxon>
        <taxon>Brassicaceae</taxon>
        <taxon>Brassiceae</taxon>
        <taxon>Brassica</taxon>
    </lineage>
</organism>
<evidence type="ECO:0000256" key="5">
    <source>
        <dbReference type="ARBA" id="ARBA00023180"/>
    </source>
</evidence>
<dbReference type="InterPro" id="IPR032799">
    <property type="entry name" value="TAXi_C"/>
</dbReference>
<dbReference type="InterPro" id="IPR001461">
    <property type="entry name" value="Aspartic_peptidase_A1"/>
</dbReference>
<feature type="region of interest" description="Disordered" evidence="8">
    <location>
        <begin position="975"/>
        <end position="1154"/>
    </location>
</feature>
<feature type="compositionally biased region" description="Acidic residues" evidence="8">
    <location>
        <begin position="1025"/>
        <end position="1054"/>
    </location>
</feature>
<dbReference type="EMBL" id="JADBGQ010000005">
    <property type="protein sequence ID" value="KAG5398769.1"/>
    <property type="molecule type" value="Genomic_DNA"/>
</dbReference>
<feature type="compositionally biased region" description="Low complexity" evidence="8">
    <location>
        <begin position="1122"/>
        <end position="1139"/>
    </location>
</feature>
<dbReference type="Pfam" id="PF14541">
    <property type="entry name" value="TAXi_C"/>
    <property type="match status" value="2"/>
</dbReference>
<gene>
    <name evidence="12" type="primary">A05p046850.1_BraROA</name>
    <name evidence="12" type="ORF">IGI04_020583</name>
</gene>
<proteinExistence type="inferred from homology"/>
<dbReference type="Pfam" id="PF14543">
    <property type="entry name" value="TAXi_N"/>
    <property type="match status" value="2"/>
</dbReference>
<sequence length="1154" mass="127335">MKPMTMLFCLITMFLIASAYSNTVMRLDMMHRDTLSPIHTPYHRIEDIFGEDKRRHSLISQKIKTTKSGARMSLGSGFDFGAAQYFSEIMVGTPAKKFRVVVDTGSELTWVNCRFQGKGKENREVFRAEGSSSFKTVGCMTKTCKVDLMNLFSLSICPNPQSPCSYDYRYADGSTAQGVFATDTFTLGLTNGSPTSIPGLLIGCSSSTKGDSLRASDGVLGLAFSDQSFTAKATNIFGGKFSYCLVDHTSNKNISNYLTFGSNPTSTLKPPARRTARLELNLLPPFYAVSIVGISIGNTMLNIPPVVWEVRKGGGTILDSGSSLTFLADAAYKAVVSGLERHLVGVKRVKPEGLPMEYCFDTSKFDDSKLPQLSFHFKGGARFAPYRKSYLIATASPGIRCLGFVPAGAPAPNTTTTMLLCLITMLLIASAHSKEETAMRLDMKHRDSLSPNPSPYHRIEDIMGMDQKRHNVISQKIKTTKGGVKMSLGSGFDYGAAQYFSEIMVGTPAKRFRVVVDTGSELTWVNCRFHGQGPEKLENRHVFRAENSSSFRKVGCMTKTCSEDLAKLFSIAICPTPRTPCAYDYRYVDGSSAQGVFAKETFTLGLTNGSVTSIRGLLIGCSSNSEGGASFRETDGILGLALSDYSFTAKATNIFGGKFSYCLVDHTSHKNVSNYLIFGSTPSSTTTKAPARRTTRLDLSILPPFYAVNIVGISIGEEMLNIPPQVWGVKKGGGTILDSGSSLTFLAEAAYKAVVTGLQRHLVGVKRIKPEGLPIEFCYYTTKFDDRKLPQLTFHFKGGTRFAPYRRSYLINAAPGIRCLGFVEAKGKFKTEDGKLIYADGKVEVLEVDGVTIFEDVVFQMVHKTELGNMWYKLPYEDLEDRKSLSNNIDQGKKKLATGGCWMKEIDFYIEKIGEDERICGEEVNVEQENVVLEEEEIMIGQRVNEEERMIGQGANEEERMIGQGANEEERIIEQGEHENEANTVNEEAGEHGFEEDEDDADYEESGNVSESEDDSWSDLRATDDESDENDEAPEEDIDMINNNYEDEIPDEDEVPKGKARIKGVMESPKKGKKHPETKVSRKGREMHCGLCGGKGHNARKCPYESEENRVKRRRIREGLASEEVQASEEPQAQAQQEQGPSTSAQTSQHGSDD</sequence>
<evidence type="ECO:0000259" key="11">
    <source>
        <dbReference type="PROSITE" id="PS51767"/>
    </source>
</evidence>
<keyword evidence="5" id="KW-0325">Glycoprotein</keyword>
<dbReference type="InterPro" id="IPR051708">
    <property type="entry name" value="Plant_Aspart_Prot_A1"/>
</dbReference>
<keyword evidence="6" id="KW-0479">Metal-binding</keyword>
<evidence type="ECO:0000259" key="10">
    <source>
        <dbReference type="PROSITE" id="PS50158"/>
    </source>
</evidence>
<keyword evidence="9" id="KW-0732">Signal</keyword>
<dbReference type="PANTHER" id="PTHR47967">
    <property type="entry name" value="OS07G0603500 PROTEIN-RELATED"/>
    <property type="match status" value="1"/>
</dbReference>
<evidence type="ECO:0000256" key="3">
    <source>
        <dbReference type="ARBA" id="ARBA00022750"/>
    </source>
</evidence>
<comment type="similarity">
    <text evidence="1 7">Belongs to the peptidase A1 family.</text>
</comment>
<dbReference type="PROSITE" id="PS50158">
    <property type="entry name" value="ZF_CCHC"/>
    <property type="match status" value="1"/>
</dbReference>
<accession>A0ABQ7MJ45</accession>
<dbReference type="PRINTS" id="PR00792">
    <property type="entry name" value="PEPSIN"/>
</dbReference>
<evidence type="ECO:0000313" key="12">
    <source>
        <dbReference type="EMBL" id="KAG5398769.1"/>
    </source>
</evidence>
<dbReference type="InterPro" id="IPR021109">
    <property type="entry name" value="Peptidase_aspartic_dom_sf"/>
</dbReference>
<evidence type="ECO:0000256" key="6">
    <source>
        <dbReference type="PROSITE-ProRule" id="PRU00047"/>
    </source>
</evidence>
<evidence type="ECO:0000313" key="13">
    <source>
        <dbReference type="Proteomes" id="UP000823674"/>
    </source>
</evidence>
<dbReference type="PROSITE" id="PS00141">
    <property type="entry name" value="ASP_PROTEASE"/>
    <property type="match status" value="2"/>
</dbReference>
<protein>
    <recommendedName>
        <fullName evidence="14">Peptidase A1 domain-containing protein</fullName>
    </recommendedName>
</protein>
<evidence type="ECO:0000256" key="2">
    <source>
        <dbReference type="ARBA" id="ARBA00022670"/>
    </source>
</evidence>
<feature type="domain" description="Peptidase A1" evidence="11">
    <location>
        <begin position="499"/>
        <end position="862"/>
    </location>
</feature>
<feature type="compositionally biased region" description="Acidic residues" evidence="8">
    <location>
        <begin position="994"/>
        <end position="1017"/>
    </location>
</feature>
<name>A0ABQ7MJ45_BRACM</name>
<keyword evidence="13" id="KW-1185">Reference proteome</keyword>
<feature type="compositionally biased region" description="Basic and acidic residues" evidence="8">
    <location>
        <begin position="1075"/>
        <end position="1088"/>
    </location>
</feature>
<keyword evidence="3 7" id="KW-0064">Aspartyl protease</keyword>
<keyword evidence="4 7" id="KW-0378">Hydrolase</keyword>
<dbReference type="InterPro" id="IPR034161">
    <property type="entry name" value="Pepsin-like_plant"/>
</dbReference>
<dbReference type="SUPFAM" id="SSF50630">
    <property type="entry name" value="Acid proteases"/>
    <property type="match status" value="2"/>
</dbReference>
<evidence type="ECO:0000256" key="4">
    <source>
        <dbReference type="ARBA" id="ARBA00022801"/>
    </source>
</evidence>